<feature type="transmembrane region" description="Helical" evidence="1">
    <location>
        <begin position="72"/>
        <end position="89"/>
    </location>
</feature>
<keyword evidence="1" id="KW-1133">Transmembrane helix</keyword>
<protein>
    <submittedName>
        <fullName evidence="2">Uncharacterized protein</fullName>
    </submittedName>
</protein>
<feature type="transmembrane region" description="Helical" evidence="1">
    <location>
        <begin position="247"/>
        <end position="268"/>
    </location>
</feature>
<sequence>MDFESLSTVTPGMPGRSAIMEAASLDPFSVLRLAVHFSMLIVLPHYMFTHLHIGPMLHHKGRQVTVRDEIKAIRMVTMIMWAAVAFVWVDSMAHFGLDPQAQRWLLLLLVLFNGLVFTAFILPYHIAEQIPFLFSLLLLLFFVFSSFYFTVPQVRSNMSNTTIMFNNSTTLPSPPFPRFPDFLSVTEFSEFKRSIFNFVVLGITVATGVTIFGLIWAVSRKLDNPRTFYGVPDAEVSKPVKSYRRTLTCNILVLGGLQLSFMFCSSAIRSLKLLFITIIAQALNLWRVYKRYEPPMDEAIELGNYAPADAQEHRVEPADAQECRVEQEVNPAPPYAAYLTRPL</sequence>
<feature type="transmembrane region" description="Helical" evidence="1">
    <location>
        <begin position="101"/>
        <end position="123"/>
    </location>
</feature>
<name>A0A2T4GK14_FUSCU</name>
<keyword evidence="4" id="KW-1185">Reference proteome</keyword>
<evidence type="ECO:0000313" key="3">
    <source>
        <dbReference type="EMBL" id="QPC58332.1"/>
    </source>
</evidence>
<keyword evidence="1" id="KW-0472">Membrane</keyword>
<feature type="transmembrane region" description="Helical" evidence="1">
    <location>
        <begin position="30"/>
        <end position="51"/>
    </location>
</feature>
<dbReference type="EMBL" id="PVEM01000012">
    <property type="protein sequence ID" value="PTD03902.1"/>
    <property type="molecule type" value="Genomic_DNA"/>
</dbReference>
<reference evidence="3" key="2">
    <citation type="submission" date="2020-11" db="EMBL/GenBank/DDBJ databases">
        <title>The chromosome-scale genome resource for two endophytic Fusarium species: F. culmorum and F. pseudograminearum.</title>
        <authorList>
            <person name="Yuan Z."/>
        </authorList>
    </citation>
    <scope>NUCLEOTIDE SEQUENCE</scope>
    <source>
        <strain evidence="3">Class2-1B</strain>
    </source>
</reference>
<feature type="transmembrane region" description="Helical" evidence="1">
    <location>
        <begin position="130"/>
        <end position="151"/>
    </location>
</feature>
<gene>
    <name evidence="2" type="ORF">FCULG_00002186</name>
    <name evidence="3" type="ORF">HYE67_000563</name>
</gene>
<evidence type="ECO:0000313" key="4">
    <source>
        <dbReference type="Proteomes" id="UP000241587"/>
    </source>
</evidence>
<dbReference type="OrthoDB" id="5099872at2759"/>
<keyword evidence="1" id="KW-0812">Transmembrane</keyword>
<dbReference type="AlphaFoldDB" id="A0A2T4GK14"/>
<dbReference type="EMBL" id="CP064747">
    <property type="protein sequence ID" value="QPC58332.1"/>
    <property type="molecule type" value="Genomic_DNA"/>
</dbReference>
<dbReference type="Proteomes" id="UP000663297">
    <property type="component" value="Chromosome 1"/>
</dbReference>
<proteinExistence type="predicted"/>
<evidence type="ECO:0000256" key="1">
    <source>
        <dbReference type="SAM" id="Phobius"/>
    </source>
</evidence>
<organism evidence="2 4">
    <name type="scientific">Fusarium culmorum</name>
    <dbReference type="NCBI Taxonomy" id="5516"/>
    <lineage>
        <taxon>Eukaryota</taxon>
        <taxon>Fungi</taxon>
        <taxon>Dikarya</taxon>
        <taxon>Ascomycota</taxon>
        <taxon>Pezizomycotina</taxon>
        <taxon>Sordariomycetes</taxon>
        <taxon>Hypocreomycetidae</taxon>
        <taxon>Hypocreales</taxon>
        <taxon>Nectriaceae</taxon>
        <taxon>Fusarium</taxon>
    </lineage>
</organism>
<reference evidence="2 4" key="1">
    <citation type="submission" date="2018-02" db="EMBL/GenBank/DDBJ databases">
        <title>Fusarium culmorum secondary metabolites in fungal-bacterial-plant interactions.</title>
        <authorList>
            <person name="Schmidt R."/>
        </authorList>
    </citation>
    <scope>NUCLEOTIDE SEQUENCE [LARGE SCALE GENOMIC DNA]</scope>
    <source>
        <strain evidence="2 4">PV</strain>
    </source>
</reference>
<dbReference type="OMA" id="THLHIGP"/>
<evidence type="ECO:0000313" key="2">
    <source>
        <dbReference type="EMBL" id="PTD03902.1"/>
    </source>
</evidence>
<feature type="transmembrane region" description="Helical" evidence="1">
    <location>
        <begin position="195"/>
        <end position="218"/>
    </location>
</feature>
<dbReference type="Proteomes" id="UP000241587">
    <property type="component" value="Unassembled WGS sequence"/>
</dbReference>
<accession>A0A2T4GK14</accession>